<dbReference type="AlphaFoldDB" id="A0A813ZU13"/>
<evidence type="ECO:0000313" key="2">
    <source>
        <dbReference type="EMBL" id="CAF0903234.1"/>
    </source>
</evidence>
<gene>
    <name evidence="2" type="ORF">OXX778_LOCUS11508</name>
</gene>
<dbReference type="GO" id="GO:0005739">
    <property type="term" value="C:mitochondrion"/>
    <property type="evidence" value="ECO:0007669"/>
    <property type="project" value="GOC"/>
</dbReference>
<dbReference type="PANTHER" id="PTHR44157">
    <property type="entry name" value="DNAJ HOMOLOG SUBFAMILY C MEMBER 11"/>
    <property type="match status" value="1"/>
</dbReference>
<dbReference type="PRINTS" id="PR00625">
    <property type="entry name" value="JDOMAIN"/>
</dbReference>
<dbReference type="PROSITE" id="PS00636">
    <property type="entry name" value="DNAJ_1"/>
    <property type="match status" value="1"/>
</dbReference>
<dbReference type="OrthoDB" id="18010at2759"/>
<keyword evidence="3" id="KW-1185">Reference proteome</keyword>
<accession>A0A813ZU13</accession>
<dbReference type="SUPFAM" id="SSF46565">
    <property type="entry name" value="Chaperone J-domain"/>
    <property type="match status" value="1"/>
</dbReference>
<dbReference type="GO" id="GO:0042407">
    <property type="term" value="P:cristae formation"/>
    <property type="evidence" value="ECO:0007669"/>
    <property type="project" value="TreeGrafter"/>
</dbReference>
<dbReference type="EMBL" id="CAJNOC010001957">
    <property type="protein sequence ID" value="CAF0903234.1"/>
    <property type="molecule type" value="Genomic_DNA"/>
</dbReference>
<sequence length="230" mass="26579">MSNSNENEDLVTNDEDLAENYYSILNVSKDATDKDITQAYHRYGLIYHPDKHKDPENKRNAELLFSKIKKAYDILIDPHKRAIYDSVGIKGLQQNDLQLVVRSKTPQEIREEYERLFREKEERRLEKLTHSQGHFSMQIDASQIFDGPNTENNYMLAHGSRILQRPKKSLIDVGNFNMEQSLDFPITSKDTVVLTGSLNTHNERGFGSVSASFKRILSSDTILEVRELFL</sequence>
<dbReference type="PANTHER" id="PTHR44157:SF1">
    <property type="entry name" value="DNAJ HOMOLOG SUBFAMILY C MEMBER 11"/>
    <property type="match status" value="1"/>
</dbReference>
<dbReference type="Pfam" id="PF00226">
    <property type="entry name" value="DnaJ"/>
    <property type="match status" value="1"/>
</dbReference>
<dbReference type="InterPro" id="IPR001623">
    <property type="entry name" value="DnaJ_domain"/>
</dbReference>
<dbReference type="SMART" id="SM00271">
    <property type="entry name" value="DnaJ"/>
    <property type="match status" value="1"/>
</dbReference>
<dbReference type="InterPro" id="IPR036869">
    <property type="entry name" value="J_dom_sf"/>
</dbReference>
<evidence type="ECO:0000313" key="3">
    <source>
        <dbReference type="Proteomes" id="UP000663879"/>
    </source>
</evidence>
<dbReference type="Gene3D" id="1.10.287.110">
    <property type="entry name" value="DnaJ domain"/>
    <property type="match status" value="1"/>
</dbReference>
<name>A0A813ZU13_9BILA</name>
<dbReference type="Proteomes" id="UP000663879">
    <property type="component" value="Unassembled WGS sequence"/>
</dbReference>
<protein>
    <recommendedName>
        <fullName evidence="1">J domain-containing protein</fullName>
    </recommendedName>
</protein>
<evidence type="ECO:0000259" key="1">
    <source>
        <dbReference type="PROSITE" id="PS50076"/>
    </source>
</evidence>
<dbReference type="CDD" id="cd06257">
    <property type="entry name" value="DnaJ"/>
    <property type="match status" value="1"/>
</dbReference>
<comment type="caution">
    <text evidence="2">The sequence shown here is derived from an EMBL/GenBank/DDBJ whole genome shotgun (WGS) entry which is preliminary data.</text>
</comment>
<feature type="domain" description="J" evidence="1">
    <location>
        <begin position="20"/>
        <end position="88"/>
    </location>
</feature>
<dbReference type="InterPro" id="IPR052243">
    <property type="entry name" value="Mito_inner_membrane_organizer"/>
</dbReference>
<dbReference type="PROSITE" id="PS50076">
    <property type="entry name" value="DNAJ_2"/>
    <property type="match status" value="1"/>
</dbReference>
<organism evidence="2 3">
    <name type="scientific">Brachionus calyciflorus</name>
    <dbReference type="NCBI Taxonomy" id="104777"/>
    <lineage>
        <taxon>Eukaryota</taxon>
        <taxon>Metazoa</taxon>
        <taxon>Spiralia</taxon>
        <taxon>Gnathifera</taxon>
        <taxon>Rotifera</taxon>
        <taxon>Eurotatoria</taxon>
        <taxon>Monogononta</taxon>
        <taxon>Pseudotrocha</taxon>
        <taxon>Ploima</taxon>
        <taxon>Brachionidae</taxon>
        <taxon>Brachionus</taxon>
    </lineage>
</organism>
<dbReference type="InterPro" id="IPR018253">
    <property type="entry name" value="DnaJ_domain_CS"/>
</dbReference>
<reference evidence="2" key="1">
    <citation type="submission" date="2021-02" db="EMBL/GenBank/DDBJ databases">
        <authorList>
            <person name="Nowell W R."/>
        </authorList>
    </citation>
    <scope>NUCLEOTIDE SEQUENCE</scope>
    <source>
        <strain evidence="2">Ploen Becks lab</strain>
    </source>
</reference>
<proteinExistence type="predicted"/>